<evidence type="ECO:0000256" key="4">
    <source>
        <dbReference type="ARBA" id="ARBA00022960"/>
    </source>
</evidence>
<proteinExistence type="inferred from homology"/>
<evidence type="ECO:0000256" key="2">
    <source>
        <dbReference type="ARBA" id="ARBA00005992"/>
    </source>
</evidence>
<feature type="active site" description="Nucleophile" evidence="7">
    <location>
        <position position="155"/>
    </location>
</feature>
<dbReference type="PANTHER" id="PTHR36699:SF1">
    <property type="entry name" value="L,D-TRANSPEPTIDASE YAFK-RELATED"/>
    <property type="match status" value="1"/>
</dbReference>
<dbReference type="GO" id="GO:0009252">
    <property type="term" value="P:peptidoglycan biosynthetic process"/>
    <property type="evidence" value="ECO:0007669"/>
    <property type="project" value="UniProtKB-UniPathway"/>
</dbReference>
<dbReference type="PANTHER" id="PTHR36699">
    <property type="entry name" value="LD-TRANSPEPTIDASE"/>
    <property type="match status" value="1"/>
</dbReference>
<evidence type="ECO:0000259" key="8">
    <source>
        <dbReference type="PROSITE" id="PS52029"/>
    </source>
</evidence>
<dbReference type="GO" id="GO:0008360">
    <property type="term" value="P:regulation of cell shape"/>
    <property type="evidence" value="ECO:0007669"/>
    <property type="project" value="UniProtKB-UniRule"/>
</dbReference>
<dbReference type="GO" id="GO:0071555">
    <property type="term" value="P:cell wall organization"/>
    <property type="evidence" value="ECO:0007669"/>
    <property type="project" value="UniProtKB-UniRule"/>
</dbReference>
<dbReference type="InterPro" id="IPR005490">
    <property type="entry name" value="LD_TPept_cat_dom"/>
</dbReference>
<dbReference type="Pfam" id="PF03734">
    <property type="entry name" value="YkuD"/>
    <property type="match status" value="1"/>
</dbReference>
<keyword evidence="3" id="KW-0808">Transferase</keyword>
<evidence type="ECO:0000256" key="6">
    <source>
        <dbReference type="ARBA" id="ARBA00023316"/>
    </source>
</evidence>
<comment type="pathway">
    <text evidence="1 7">Cell wall biogenesis; peptidoglycan biosynthesis.</text>
</comment>
<dbReference type="OrthoDB" id="9809748at2"/>
<dbReference type="CDD" id="cd16913">
    <property type="entry name" value="YkuD_like"/>
    <property type="match status" value="1"/>
</dbReference>
<gene>
    <name evidence="9" type="ORF">SAMN04488132_10352</name>
</gene>
<dbReference type="InterPro" id="IPR038063">
    <property type="entry name" value="Transpep_catalytic_dom"/>
</dbReference>
<keyword evidence="6 7" id="KW-0961">Cell wall biogenesis/degradation</keyword>
<evidence type="ECO:0000313" key="9">
    <source>
        <dbReference type="EMBL" id="SJZ59389.1"/>
    </source>
</evidence>
<sequence>MKPMWQYCMLLTLCIPCTSFRKARNMDARYFSKDTYSILVIKSKYQLTLFDSTGEWIANYPVVFGNKDMGDKLMQGDRRTPEGVFHIVSKRRHEKWNRFMMLDYPTAESVKRFKERKAKGLIPANAEIGGGIGIHGTWPHEEYAIDRYDNWTEGCISTKNTYVEELFSILPVGTKVEIRR</sequence>
<evidence type="ECO:0000256" key="7">
    <source>
        <dbReference type="PROSITE-ProRule" id="PRU01373"/>
    </source>
</evidence>
<organism evidence="9 10">
    <name type="scientific">Sediminibacterium ginsengisoli</name>
    <dbReference type="NCBI Taxonomy" id="413434"/>
    <lineage>
        <taxon>Bacteria</taxon>
        <taxon>Pseudomonadati</taxon>
        <taxon>Bacteroidota</taxon>
        <taxon>Chitinophagia</taxon>
        <taxon>Chitinophagales</taxon>
        <taxon>Chitinophagaceae</taxon>
        <taxon>Sediminibacterium</taxon>
    </lineage>
</organism>
<keyword evidence="10" id="KW-1185">Reference proteome</keyword>
<dbReference type="STRING" id="413434.SAMN04488132_10352"/>
<evidence type="ECO:0000256" key="3">
    <source>
        <dbReference type="ARBA" id="ARBA00022679"/>
    </source>
</evidence>
<evidence type="ECO:0000313" key="10">
    <source>
        <dbReference type="Proteomes" id="UP000190888"/>
    </source>
</evidence>
<evidence type="ECO:0000256" key="5">
    <source>
        <dbReference type="ARBA" id="ARBA00022984"/>
    </source>
</evidence>
<keyword evidence="4 7" id="KW-0133">Cell shape</keyword>
<dbReference type="AlphaFoldDB" id="A0A1T4LXB8"/>
<dbReference type="Gene3D" id="2.40.440.10">
    <property type="entry name" value="L,D-transpeptidase catalytic domain-like"/>
    <property type="match status" value="1"/>
</dbReference>
<dbReference type="GO" id="GO:0016740">
    <property type="term" value="F:transferase activity"/>
    <property type="evidence" value="ECO:0007669"/>
    <property type="project" value="UniProtKB-KW"/>
</dbReference>
<dbReference type="EMBL" id="FUWH01000003">
    <property type="protein sequence ID" value="SJZ59389.1"/>
    <property type="molecule type" value="Genomic_DNA"/>
</dbReference>
<comment type="similarity">
    <text evidence="2">Belongs to the YkuD family.</text>
</comment>
<dbReference type="SUPFAM" id="SSF141523">
    <property type="entry name" value="L,D-transpeptidase catalytic domain-like"/>
    <property type="match status" value="1"/>
</dbReference>
<feature type="domain" description="L,D-TPase catalytic" evidence="8">
    <location>
        <begin position="36"/>
        <end position="179"/>
    </location>
</feature>
<keyword evidence="5 7" id="KW-0573">Peptidoglycan synthesis</keyword>
<dbReference type="PROSITE" id="PS52029">
    <property type="entry name" value="LD_TPASE"/>
    <property type="match status" value="1"/>
</dbReference>
<protein>
    <submittedName>
        <fullName evidence="9">L,D-transpeptidase catalytic domain</fullName>
    </submittedName>
</protein>
<feature type="active site" description="Proton donor/acceptor" evidence="7">
    <location>
        <position position="135"/>
    </location>
</feature>
<name>A0A1T4LXB8_9BACT</name>
<dbReference type="UniPathway" id="UPA00219"/>
<dbReference type="Proteomes" id="UP000190888">
    <property type="component" value="Unassembled WGS sequence"/>
</dbReference>
<accession>A0A1T4LXB8</accession>
<dbReference type="RefSeq" id="WP_078830561.1">
    <property type="nucleotide sequence ID" value="NZ_FUWH01000003.1"/>
</dbReference>
<dbReference type="GO" id="GO:0004180">
    <property type="term" value="F:carboxypeptidase activity"/>
    <property type="evidence" value="ECO:0007669"/>
    <property type="project" value="UniProtKB-ARBA"/>
</dbReference>
<reference evidence="9 10" key="1">
    <citation type="submission" date="2017-02" db="EMBL/GenBank/DDBJ databases">
        <authorList>
            <person name="Peterson S.W."/>
        </authorList>
    </citation>
    <scope>NUCLEOTIDE SEQUENCE [LARGE SCALE GENOMIC DNA]</scope>
    <source>
        <strain evidence="9 10">DSM 22335</strain>
    </source>
</reference>
<evidence type="ECO:0000256" key="1">
    <source>
        <dbReference type="ARBA" id="ARBA00004752"/>
    </source>
</evidence>